<keyword evidence="4" id="KW-0560">Oxidoreductase</keyword>
<dbReference type="GO" id="GO:0005737">
    <property type="term" value="C:cytoplasm"/>
    <property type="evidence" value="ECO:0007669"/>
    <property type="project" value="TreeGrafter"/>
</dbReference>
<dbReference type="AlphaFoldDB" id="A0A382WJB8"/>
<dbReference type="Gene3D" id="3.90.180.10">
    <property type="entry name" value="Medium-chain alcohol dehydrogenases, catalytic domain"/>
    <property type="match status" value="1"/>
</dbReference>
<feature type="domain" description="Alcohol dehydrogenase-like N-terminal" evidence="5">
    <location>
        <begin position="23"/>
        <end position="134"/>
    </location>
</feature>
<name>A0A382WJB8_9ZZZZ</name>
<reference evidence="6" key="1">
    <citation type="submission" date="2018-05" db="EMBL/GenBank/DDBJ databases">
        <authorList>
            <person name="Lanie J.A."/>
            <person name="Ng W.-L."/>
            <person name="Kazmierczak K.M."/>
            <person name="Andrzejewski T.M."/>
            <person name="Davidsen T.M."/>
            <person name="Wayne K.J."/>
            <person name="Tettelin H."/>
            <person name="Glass J.I."/>
            <person name="Rusch D."/>
            <person name="Podicherti R."/>
            <person name="Tsui H.-C.T."/>
            <person name="Winkler M.E."/>
        </authorList>
    </citation>
    <scope>NUCLEOTIDE SEQUENCE</scope>
</reference>
<dbReference type="SUPFAM" id="SSF50129">
    <property type="entry name" value="GroES-like"/>
    <property type="match status" value="1"/>
</dbReference>
<dbReference type="Pfam" id="PF08240">
    <property type="entry name" value="ADH_N"/>
    <property type="match status" value="1"/>
</dbReference>
<dbReference type="GO" id="GO:0008270">
    <property type="term" value="F:zinc ion binding"/>
    <property type="evidence" value="ECO:0007669"/>
    <property type="project" value="InterPro"/>
</dbReference>
<keyword evidence="3" id="KW-0862">Zinc</keyword>
<organism evidence="6">
    <name type="scientific">marine metagenome</name>
    <dbReference type="NCBI Taxonomy" id="408172"/>
    <lineage>
        <taxon>unclassified sequences</taxon>
        <taxon>metagenomes</taxon>
        <taxon>ecological metagenomes</taxon>
    </lineage>
</organism>
<evidence type="ECO:0000256" key="2">
    <source>
        <dbReference type="ARBA" id="ARBA00022723"/>
    </source>
</evidence>
<dbReference type="PANTHER" id="PTHR42940">
    <property type="entry name" value="ALCOHOL DEHYDROGENASE 1-RELATED"/>
    <property type="match status" value="1"/>
</dbReference>
<dbReference type="EMBL" id="UINC01160198">
    <property type="protein sequence ID" value="SVD58710.1"/>
    <property type="molecule type" value="Genomic_DNA"/>
</dbReference>
<dbReference type="InterPro" id="IPR002328">
    <property type="entry name" value="ADH_Zn_CS"/>
</dbReference>
<feature type="non-terminal residue" evidence="6">
    <location>
        <position position="167"/>
    </location>
</feature>
<accession>A0A382WJB8</accession>
<evidence type="ECO:0000256" key="3">
    <source>
        <dbReference type="ARBA" id="ARBA00022833"/>
    </source>
</evidence>
<evidence type="ECO:0000313" key="6">
    <source>
        <dbReference type="EMBL" id="SVD58710.1"/>
    </source>
</evidence>
<gene>
    <name evidence="6" type="ORF">METZ01_LOCUS411564</name>
</gene>
<dbReference type="InterPro" id="IPR013154">
    <property type="entry name" value="ADH-like_N"/>
</dbReference>
<dbReference type="PROSITE" id="PS00059">
    <property type="entry name" value="ADH_ZINC"/>
    <property type="match status" value="1"/>
</dbReference>
<dbReference type="PANTHER" id="PTHR42940:SF8">
    <property type="entry name" value="VACUOLAR PROTEIN SORTING-ASSOCIATED PROTEIN 11"/>
    <property type="match status" value="1"/>
</dbReference>
<dbReference type="InterPro" id="IPR011032">
    <property type="entry name" value="GroES-like_sf"/>
</dbReference>
<keyword evidence="2" id="KW-0479">Metal-binding</keyword>
<protein>
    <recommendedName>
        <fullName evidence="5">Alcohol dehydrogenase-like N-terminal domain-containing protein</fullName>
    </recommendedName>
</protein>
<sequence length="167" mass="16986">MKAAFTDGGRTLEVREVPDPVPGEGEVLFEVRASGMCGSDLHRYRAPVGSGSELPIGHEPCGVVVGLGPGVDSAAVPVGLQAIQHHYSGCGGCDQCLAGWTQLCRDSYIGYGYEAPGSHAQYMAVPADTLVPLPAGVSFTAGAAIACGTGTAFQALRRLGVGPGETV</sequence>
<proteinExistence type="predicted"/>
<evidence type="ECO:0000259" key="5">
    <source>
        <dbReference type="Pfam" id="PF08240"/>
    </source>
</evidence>
<evidence type="ECO:0000256" key="1">
    <source>
        <dbReference type="ARBA" id="ARBA00001947"/>
    </source>
</evidence>
<comment type="cofactor">
    <cofactor evidence="1">
        <name>Zn(2+)</name>
        <dbReference type="ChEBI" id="CHEBI:29105"/>
    </cofactor>
</comment>
<dbReference type="GO" id="GO:0004022">
    <property type="term" value="F:alcohol dehydrogenase (NAD+) activity"/>
    <property type="evidence" value="ECO:0007669"/>
    <property type="project" value="TreeGrafter"/>
</dbReference>
<evidence type="ECO:0000256" key="4">
    <source>
        <dbReference type="ARBA" id="ARBA00023002"/>
    </source>
</evidence>